<reference evidence="2 3" key="1">
    <citation type="submission" date="2022-08" db="EMBL/GenBank/DDBJ databases">
        <authorList>
            <person name="Somphong A."/>
            <person name="Phongsopitanun W."/>
        </authorList>
    </citation>
    <scope>NUCLEOTIDE SEQUENCE [LARGE SCALE GENOMIC DNA]</scope>
    <source>
        <strain evidence="2 3">LP11</strain>
    </source>
</reference>
<feature type="compositionally biased region" description="Basic residues" evidence="1">
    <location>
        <begin position="105"/>
        <end position="118"/>
    </location>
</feature>
<evidence type="ECO:0000313" key="2">
    <source>
        <dbReference type="EMBL" id="MCS0606038.1"/>
    </source>
</evidence>
<evidence type="ECO:0000313" key="3">
    <source>
        <dbReference type="Proteomes" id="UP001205612"/>
    </source>
</evidence>
<evidence type="ECO:0000256" key="1">
    <source>
        <dbReference type="SAM" id="MobiDB-lite"/>
    </source>
</evidence>
<dbReference type="EMBL" id="JANUGP010000042">
    <property type="protein sequence ID" value="MCS0606038.1"/>
    <property type="molecule type" value="Genomic_DNA"/>
</dbReference>
<name>A0ABT2BBZ1_9ACTN</name>
<accession>A0ABT2BBZ1</accession>
<feature type="compositionally biased region" description="Basic and acidic residues" evidence="1">
    <location>
        <begin position="135"/>
        <end position="150"/>
    </location>
</feature>
<feature type="region of interest" description="Disordered" evidence="1">
    <location>
        <begin position="100"/>
        <end position="150"/>
    </location>
</feature>
<comment type="caution">
    <text evidence="2">The sequence shown here is derived from an EMBL/GenBank/DDBJ whole genome shotgun (WGS) entry which is preliminary data.</text>
</comment>
<proteinExistence type="predicted"/>
<organism evidence="2 3">
    <name type="scientific">Streptomyces pyxinicus</name>
    <dbReference type="NCBI Taxonomy" id="2970331"/>
    <lineage>
        <taxon>Bacteria</taxon>
        <taxon>Bacillati</taxon>
        <taxon>Actinomycetota</taxon>
        <taxon>Actinomycetes</taxon>
        <taxon>Kitasatosporales</taxon>
        <taxon>Streptomycetaceae</taxon>
        <taxon>Streptomyces</taxon>
    </lineage>
</organism>
<keyword evidence="3" id="KW-1185">Reference proteome</keyword>
<feature type="region of interest" description="Disordered" evidence="1">
    <location>
        <begin position="1"/>
        <end position="20"/>
    </location>
</feature>
<dbReference type="Proteomes" id="UP001205612">
    <property type="component" value="Unassembled WGS sequence"/>
</dbReference>
<gene>
    <name evidence="2" type="ORF">NX794_33240</name>
</gene>
<protein>
    <submittedName>
        <fullName evidence="2">Uncharacterized protein</fullName>
    </submittedName>
</protein>
<sequence>MSAASKWTPDMLQSPADRATHLEQRRAQLLPIVDDLRRLAREVQAEVKEYDSIEGDLPGQARLRAWYVSNPLFKAADDVEQAIADLISFNGRFQKSYEDLPVKRETKRQRKALAKGKAKQAIESPPADTAPGPPEKSHFGDVFDGLRRGA</sequence>
<dbReference type="RefSeq" id="WP_258783401.1">
    <property type="nucleotide sequence ID" value="NZ_JANUGP010000042.1"/>
</dbReference>